<feature type="transmembrane region" description="Helical" evidence="7">
    <location>
        <begin position="135"/>
        <end position="155"/>
    </location>
</feature>
<keyword evidence="5 7" id="KW-1133">Transmembrane helix</keyword>
<comment type="caution">
    <text evidence="9">The sequence shown here is derived from an EMBL/GenBank/DDBJ whole genome shotgun (WGS) entry which is preliminary data.</text>
</comment>
<feature type="transmembrane region" description="Helical" evidence="7">
    <location>
        <begin position="162"/>
        <end position="182"/>
    </location>
</feature>
<feature type="transmembrane region" description="Helical" evidence="7">
    <location>
        <begin position="279"/>
        <end position="299"/>
    </location>
</feature>
<sequence>MSSVNKAAAGGRANWIDWLRGMSVLMVVLLHAHQFAFLAYPEVGAGLPTTQGAFARLVHALNVAVAPLRMELMFLLSGMFVASGLRKGLRTYLRGKAERLLYPFILWSVLIFVLREAGSVLAKGEPIAWRGMMDIALGNTALTWFLYDLTLYFVAAPLLERLSPLLVGACALVISQLLLEVPGRSSDFFYYFIFFHVGSRYTDFLGALASHAGRAWLLVSSLACCALVGCAFRFHYSSTWHGYLPLVLLSMPLLFRLATQACLHRKSSDLICFVGRNSIVFYLVHFPLYVVLGYLLRRLGQDGDLMFLMLLMIGVCVPWTIAWLRQRPQMAWLEVLFTAQAWPTLRRPRQVSA</sequence>
<keyword evidence="9" id="KW-0012">Acyltransferase</keyword>
<evidence type="ECO:0000256" key="4">
    <source>
        <dbReference type="ARBA" id="ARBA00022692"/>
    </source>
</evidence>
<reference evidence="9 10" key="1">
    <citation type="submission" date="2019-01" db="EMBL/GenBank/DDBJ databases">
        <title>Pseudoxanthomonas composti sp. nov., isolated from compost.</title>
        <authorList>
            <person name="Yang G."/>
        </authorList>
    </citation>
    <scope>NUCLEOTIDE SEQUENCE [LARGE SCALE GENOMIC DNA]</scope>
    <source>
        <strain evidence="9 10">GSS15</strain>
    </source>
</reference>
<dbReference type="AlphaFoldDB" id="A0A4Q1JUZ0"/>
<dbReference type="RefSeq" id="WP_129470861.1">
    <property type="nucleotide sequence ID" value="NZ_SAWZ01000004.1"/>
</dbReference>
<feature type="transmembrane region" description="Helical" evidence="7">
    <location>
        <begin position="305"/>
        <end position="324"/>
    </location>
</feature>
<evidence type="ECO:0000256" key="3">
    <source>
        <dbReference type="ARBA" id="ARBA00022475"/>
    </source>
</evidence>
<feature type="transmembrane region" description="Helical" evidence="7">
    <location>
        <begin position="97"/>
        <end position="115"/>
    </location>
</feature>
<dbReference type="Pfam" id="PF01757">
    <property type="entry name" value="Acyl_transf_3"/>
    <property type="match status" value="1"/>
</dbReference>
<dbReference type="InterPro" id="IPR002656">
    <property type="entry name" value="Acyl_transf_3_dom"/>
</dbReference>
<feature type="domain" description="Acyltransferase 3" evidence="8">
    <location>
        <begin position="14"/>
        <end position="322"/>
    </location>
</feature>
<keyword evidence="4 7" id="KW-0812">Transmembrane</keyword>
<evidence type="ECO:0000313" key="9">
    <source>
        <dbReference type="EMBL" id="RXR05949.1"/>
    </source>
</evidence>
<evidence type="ECO:0000256" key="2">
    <source>
        <dbReference type="ARBA" id="ARBA00007400"/>
    </source>
</evidence>
<dbReference type="Proteomes" id="UP000289784">
    <property type="component" value="Unassembled WGS sequence"/>
</dbReference>
<protein>
    <submittedName>
        <fullName evidence="9">Acyltransferase</fullName>
    </submittedName>
</protein>
<feature type="transmembrane region" description="Helical" evidence="7">
    <location>
        <begin position="215"/>
        <end position="234"/>
    </location>
</feature>
<accession>A0A4Q1JUZ0</accession>
<evidence type="ECO:0000256" key="7">
    <source>
        <dbReference type="SAM" id="Phobius"/>
    </source>
</evidence>
<evidence type="ECO:0000313" key="10">
    <source>
        <dbReference type="Proteomes" id="UP000289784"/>
    </source>
</evidence>
<evidence type="ECO:0000256" key="5">
    <source>
        <dbReference type="ARBA" id="ARBA00022989"/>
    </source>
</evidence>
<dbReference type="GO" id="GO:0005886">
    <property type="term" value="C:plasma membrane"/>
    <property type="evidence" value="ECO:0007669"/>
    <property type="project" value="UniProtKB-SubCell"/>
</dbReference>
<evidence type="ECO:0000256" key="1">
    <source>
        <dbReference type="ARBA" id="ARBA00004651"/>
    </source>
</evidence>
<feature type="transmembrane region" description="Helical" evidence="7">
    <location>
        <begin position="188"/>
        <end position="208"/>
    </location>
</feature>
<feature type="transmembrane region" description="Helical" evidence="7">
    <location>
        <begin position="240"/>
        <end position="258"/>
    </location>
</feature>
<keyword evidence="10" id="KW-1185">Reference proteome</keyword>
<dbReference type="EMBL" id="SAWZ01000004">
    <property type="protein sequence ID" value="RXR05949.1"/>
    <property type="molecule type" value="Genomic_DNA"/>
</dbReference>
<gene>
    <name evidence="9" type="ORF">EPA99_08855</name>
</gene>
<keyword evidence="9" id="KW-0808">Transferase</keyword>
<dbReference type="OrthoDB" id="9814956at2"/>
<dbReference type="GO" id="GO:0016413">
    <property type="term" value="F:O-acetyltransferase activity"/>
    <property type="evidence" value="ECO:0007669"/>
    <property type="project" value="TreeGrafter"/>
</dbReference>
<dbReference type="GO" id="GO:0009246">
    <property type="term" value="P:enterobacterial common antigen biosynthetic process"/>
    <property type="evidence" value="ECO:0007669"/>
    <property type="project" value="TreeGrafter"/>
</dbReference>
<organism evidence="9 10">
    <name type="scientific">Pseudoxanthomonas composti</name>
    <dbReference type="NCBI Taxonomy" id="2137479"/>
    <lineage>
        <taxon>Bacteria</taxon>
        <taxon>Pseudomonadati</taxon>
        <taxon>Pseudomonadota</taxon>
        <taxon>Gammaproteobacteria</taxon>
        <taxon>Lysobacterales</taxon>
        <taxon>Lysobacteraceae</taxon>
        <taxon>Pseudoxanthomonas</taxon>
    </lineage>
</organism>
<dbReference type="PANTHER" id="PTHR40074">
    <property type="entry name" value="O-ACETYLTRANSFERASE WECH"/>
    <property type="match status" value="1"/>
</dbReference>
<dbReference type="PANTHER" id="PTHR40074:SF2">
    <property type="entry name" value="O-ACETYLTRANSFERASE WECH"/>
    <property type="match status" value="1"/>
</dbReference>
<feature type="transmembrane region" description="Helical" evidence="7">
    <location>
        <begin position="60"/>
        <end position="85"/>
    </location>
</feature>
<comment type="subcellular location">
    <subcellularLocation>
        <location evidence="1">Cell membrane</location>
        <topology evidence="1">Multi-pass membrane protein</topology>
    </subcellularLocation>
</comment>
<proteinExistence type="inferred from homology"/>
<evidence type="ECO:0000259" key="8">
    <source>
        <dbReference type="Pfam" id="PF01757"/>
    </source>
</evidence>
<evidence type="ECO:0000256" key="6">
    <source>
        <dbReference type="ARBA" id="ARBA00023136"/>
    </source>
</evidence>
<comment type="similarity">
    <text evidence="2">Belongs to the acyltransferase 3 family.</text>
</comment>
<name>A0A4Q1JUZ0_9GAMM</name>
<feature type="transmembrane region" description="Helical" evidence="7">
    <location>
        <begin position="21"/>
        <end position="40"/>
    </location>
</feature>
<keyword evidence="6 7" id="KW-0472">Membrane</keyword>
<keyword evidence="3" id="KW-1003">Cell membrane</keyword>